<dbReference type="VEuPathDB" id="FungiDB:MPH_01131"/>
<dbReference type="eggNOG" id="ENOG502SH4E">
    <property type="taxonomic scope" value="Eukaryota"/>
</dbReference>
<evidence type="ECO:0000256" key="7">
    <source>
        <dbReference type="SAM" id="Phobius"/>
    </source>
</evidence>
<comment type="caution">
    <text evidence="9">The sequence shown here is derived from an EMBL/GenBank/DDBJ whole genome shotgun (WGS) entry which is preliminary data.</text>
</comment>
<evidence type="ECO:0000313" key="10">
    <source>
        <dbReference type="Proteomes" id="UP000007129"/>
    </source>
</evidence>
<organism evidence="9 10">
    <name type="scientific">Macrophomina phaseolina (strain MS6)</name>
    <name type="common">Charcoal rot fungus</name>
    <dbReference type="NCBI Taxonomy" id="1126212"/>
    <lineage>
        <taxon>Eukaryota</taxon>
        <taxon>Fungi</taxon>
        <taxon>Dikarya</taxon>
        <taxon>Ascomycota</taxon>
        <taxon>Pezizomycotina</taxon>
        <taxon>Dothideomycetes</taxon>
        <taxon>Dothideomycetes incertae sedis</taxon>
        <taxon>Botryosphaeriales</taxon>
        <taxon>Botryosphaeriaceae</taxon>
        <taxon>Macrophomina</taxon>
    </lineage>
</organism>
<dbReference type="Pfam" id="PF20684">
    <property type="entry name" value="Fung_rhodopsin"/>
    <property type="match status" value="1"/>
</dbReference>
<evidence type="ECO:0000256" key="6">
    <source>
        <dbReference type="SAM" id="MobiDB-lite"/>
    </source>
</evidence>
<feature type="transmembrane region" description="Helical" evidence="7">
    <location>
        <begin position="97"/>
        <end position="115"/>
    </location>
</feature>
<keyword evidence="4 7" id="KW-0472">Membrane</keyword>
<keyword evidence="2 7" id="KW-0812">Transmembrane</keyword>
<feature type="compositionally biased region" description="Gly residues" evidence="6">
    <location>
        <begin position="280"/>
        <end position="310"/>
    </location>
</feature>
<dbReference type="InterPro" id="IPR049326">
    <property type="entry name" value="Rhodopsin_dom_fungi"/>
</dbReference>
<dbReference type="OrthoDB" id="2988756at2759"/>
<dbReference type="PANTHER" id="PTHR33048:SF2">
    <property type="entry name" value="SRPK"/>
    <property type="match status" value="1"/>
</dbReference>
<evidence type="ECO:0000256" key="4">
    <source>
        <dbReference type="ARBA" id="ARBA00023136"/>
    </source>
</evidence>
<feature type="transmembrane region" description="Helical" evidence="7">
    <location>
        <begin position="168"/>
        <end position="184"/>
    </location>
</feature>
<evidence type="ECO:0000256" key="2">
    <source>
        <dbReference type="ARBA" id="ARBA00022692"/>
    </source>
</evidence>
<dbReference type="GO" id="GO:0016020">
    <property type="term" value="C:membrane"/>
    <property type="evidence" value="ECO:0007669"/>
    <property type="project" value="UniProtKB-SubCell"/>
</dbReference>
<dbReference type="EMBL" id="AHHD01000047">
    <property type="protein sequence ID" value="EKG21537.1"/>
    <property type="molecule type" value="Genomic_DNA"/>
</dbReference>
<evidence type="ECO:0000256" key="5">
    <source>
        <dbReference type="ARBA" id="ARBA00038359"/>
    </source>
</evidence>
<dbReference type="Proteomes" id="UP000007129">
    <property type="component" value="Unassembled WGS sequence"/>
</dbReference>
<feature type="transmembrane region" description="Helical" evidence="7">
    <location>
        <begin position="12"/>
        <end position="31"/>
    </location>
</feature>
<dbReference type="InterPro" id="IPR052337">
    <property type="entry name" value="SAT4-like"/>
</dbReference>
<dbReference type="AlphaFoldDB" id="K2S9J9"/>
<feature type="transmembrane region" description="Helical" evidence="7">
    <location>
        <begin position="213"/>
        <end position="237"/>
    </location>
</feature>
<feature type="compositionally biased region" description="Polar residues" evidence="6">
    <location>
        <begin position="327"/>
        <end position="337"/>
    </location>
</feature>
<dbReference type="STRING" id="1126212.K2S9J9"/>
<name>K2S9J9_MACPH</name>
<comment type="subcellular location">
    <subcellularLocation>
        <location evidence="1">Membrane</location>
        <topology evidence="1">Multi-pass membrane protein</topology>
    </subcellularLocation>
</comment>
<evidence type="ECO:0000256" key="1">
    <source>
        <dbReference type="ARBA" id="ARBA00004141"/>
    </source>
</evidence>
<protein>
    <submittedName>
        <fullName evidence="9">Sedlin</fullName>
    </submittedName>
</protein>
<comment type="similarity">
    <text evidence="5">Belongs to the SAT4 family.</text>
</comment>
<feature type="region of interest" description="Disordered" evidence="6">
    <location>
        <begin position="277"/>
        <end position="425"/>
    </location>
</feature>
<reference evidence="9 10" key="1">
    <citation type="journal article" date="2012" name="BMC Genomics">
        <title>Tools to kill: Genome of one of the most destructive plant pathogenic fungi Macrophomina phaseolina.</title>
        <authorList>
            <person name="Islam M.S."/>
            <person name="Haque M.S."/>
            <person name="Islam M.M."/>
            <person name="Emdad E.M."/>
            <person name="Halim A."/>
            <person name="Hossen Q.M.M."/>
            <person name="Hossain M.Z."/>
            <person name="Ahmed B."/>
            <person name="Rahim S."/>
            <person name="Rahman M.S."/>
            <person name="Alam M.M."/>
            <person name="Hou S."/>
            <person name="Wan X."/>
            <person name="Saito J.A."/>
            <person name="Alam M."/>
        </authorList>
    </citation>
    <scope>NUCLEOTIDE SEQUENCE [LARGE SCALE GENOMIC DNA]</scope>
    <source>
        <strain evidence="9 10">MS6</strain>
    </source>
</reference>
<evidence type="ECO:0000313" key="9">
    <source>
        <dbReference type="EMBL" id="EKG21537.1"/>
    </source>
</evidence>
<feature type="domain" description="Rhodopsin" evidence="8">
    <location>
        <begin position="23"/>
        <end position="272"/>
    </location>
</feature>
<evidence type="ECO:0000259" key="8">
    <source>
        <dbReference type="Pfam" id="PF20684"/>
    </source>
</evidence>
<feature type="transmembrane region" description="Helical" evidence="7">
    <location>
        <begin position="43"/>
        <end position="61"/>
    </location>
</feature>
<feature type="transmembrane region" description="Helical" evidence="7">
    <location>
        <begin position="127"/>
        <end position="148"/>
    </location>
</feature>
<dbReference type="PANTHER" id="PTHR33048">
    <property type="entry name" value="PTH11-LIKE INTEGRAL MEMBRANE PROTEIN (AFU_ORTHOLOGUE AFUA_5G11245)"/>
    <property type="match status" value="1"/>
</dbReference>
<evidence type="ECO:0000256" key="3">
    <source>
        <dbReference type="ARBA" id="ARBA00022989"/>
    </source>
</evidence>
<dbReference type="InParanoid" id="K2S9J9"/>
<gene>
    <name evidence="9" type="ORF">MPH_01131</name>
</gene>
<keyword evidence="3 7" id="KW-1133">Transmembrane helix</keyword>
<proteinExistence type="inferred from homology"/>
<dbReference type="HOGENOM" id="CLU_019101_0_1_1"/>
<sequence>MALPAILLEQWVEYPIGVSVCLLRLFARIHVVGWRNLYYDDLFAFLAMIFWTTEATTIHLLNSFGTFVGLNEQKAEALTDAEVKSLITGSKALFCAWMSYICLIWSLKTSVLFFYNRLTQGLKEQRLVKVLGWCVGVSWLAMILQILLQCRPVHDNWQIKPYVGDQCTLIYARYYLLLVLNVSFHDRSTDIGLMAFIPAPILWKAQIPIKRKLMVAVLLFSGIFIVVAAIIRCVMSVNDIRRIGTSGVWAIRETFVSIFAVNAPAIKPLFSRRRRTLGSSGKGGSSGNKYGGFSSSGGGAPKFGTSGGLGSRHAPHEPDEVELRSGAQWSAKDQYSIQDVERGSSGASDDDLPGAKPDGLRIEVTKAFTTTSEEGLDPRSAGEPRGWGGAAGAVVHDNMKTREGWTRLGGRGGGMTNVTVTAEQR</sequence>
<feature type="compositionally biased region" description="Basic and acidic residues" evidence="6">
    <location>
        <begin position="314"/>
        <end position="323"/>
    </location>
</feature>
<accession>K2S9J9</accession>